<name>A0ABU9MTM0_9GAMM</name>
<dbReference type="SUPFAM" id="SSF51161">
    <property type="entry name" value="Trimeric LpxA-like enzymes"/>
    <property type="match status" value="1"/>
</dbReference>
<dbReference type="RefSeq" id="WP_342676612.1">
    <property type="nucleotide sequence ID" value="NZ_JBCGCU010000003.1"/>
</dbReference>
<organism evidence="10 11">
    <name type="scientific">Pseudoalteromonas qingdaonensis</name>
    <dbReference type="NCBI Taxonomy" id="3131913"/>
    <lineage>
        <taxon>Bacteria</taxon>
        <taxon>Pseudomonadati</taxon>
        <taxon>Pseudomonadota</taxon>
        <taxon>Gammaproteobacteria</taxon>
        <taxon>Alteromonadales</taxon>
        <taxon>Pseudoalteromonadaceae</taxon>
        <taxon>Pseudoalteromonas</taxon>
    </lineage>
</organism>
<proteinExistence type="inferred from homology"/>
<evidence type="ECO:0000256" key="1">
    <source>
        <dbReference type="ARBA" id="ARBA00022516"/>
    </source>
</evidence>
<keyword evidence="11" id="KW-1185">Reference proteome</keyword>
<dbReference type="Pfam" id="PF25087">
    <property type="entry name" value="GMPPB_C"/>
    <property type="match status" value="1"/>
</dbReference>
<dbReference type="InterPro" id="IPR007691">
    <property type="entry name" value="LpxD"/>
</dbReference>
<protein>
    <recommendedName>
        <fullName evidence="7">UDP-3-O-acylglucosamine N-acyltransferase</fullName>
        <ecNumber evidence="7">2.3.1.191</ecNumber>
    </recommendedName>
</protein>
<dbReference type="Pfam" id="PF04613">
    <property type="entry name" value="LpxD"/>
    <property type="match status" value="1"/>
</dbReference>
<dbReference type="EC" id="2.3.1.191" evidence="7"/>
<evidence type="ECO:0000259" key="8">
    <source>
        <dbReference type="Pfam" id="PF04613"/>
    </source>
</evidence>
<keyword evidence="1 7" id="KW-0444">Lipid biosynthesis</keyword>
<keyword evidence="6 7" id="KW-0012">Acyltransferase</keyword>
<comment type="caution">
    <text evidence="10">The sequence shown here is derived from an EMBL/GenBank/DDBJ whole genome shotgun (WGS) entry which is preliminary data.</text>
</comment>
<feature type="domain" description="Mannose-1-phosphate guanyltransferase C-terminal" evidence="9">
    <location>
        <begin position="101"/>
        <end position="181"/>
    </location>
</feature>
<comment type="pathway">
    <text evidence="7">Bacterial outer membrane biogenesis; LPS lipid A biosynthesis.</text>
</comment>
<dbReference type="GO" id="GO:0103118">
    <property type="term" value="F:UDP-3-O-[(3R)-3-hydroxyacyl]-glucosamine N-acyltransferase activity"/>
    <property type="evidence" value="ECO:0007669"/>
    <property type="project" value="UniProtKB-EC"/>
</dbReference>
<keyword evidence="4 7" id="KW-0677">Repeat</keyword>
<dbReference type="Proteomes" id="UP001447008">
    <property type="component" value="Unassembled WGS sequence"/>
</dbReference>
<dbReference type="Gene3D" id="2.160.10.10">
    <property type="entry name" value="Hexapeptide repeat proteins"/>
    <property type="match status" value="1"/>
</dbReference>
<evidence type="ECO:0000313" key="11">
    <source>
        <dbReference type="Proteomes" id="UP001447008"/>
    </source>
</evidence>
<keyword evidence="2 7" id="KW-0441">Lipid A biosynthesis</keyword>
<accession>A0ABU9MTM0</accession>
<feature type="domain" description="UDP-3-O-[3-hydroxymyristoyl] glucosamine N-acyltransferase non-repeat region" evidence="8">
    <location>
        <begin position="23"/>
        <end position="89"/>
    </location>
</feature>
<evidence type="ECO:0000256" key="4">
    <source>
        <dbReference type="ARBA" id="ARBA00022737"/>
    </source>
</evidence>
<dbReference type="CDD" id="cd03352">
    <property type="entry name" value="LbH_LpxD"/>
    <property type="match status" value="1"/>
</dbReference>
<sequence length="341" mass="35906">MMAKSLADIAQHLGAELIGDGTFEVVGIQTLGKATAAHISFLANKKYRSQLADTQAGAVILSAADAEHFAGNKLICQDPYVAYAKLAQLLDSTPASAVGIHPSAVISPDAKVSPSANIGPLVVIEAGAVIGEHAQIGSHCFIGKGAQIGAYTKLWNNVTVYHQVQLGEHCLVQANTVIGADGFGYANERGQWVKIPQVGSVIIGNRVEIGASTTIDRGAIDDTIIHDNVIIDNQCQIAHNVEICEGTAIAGCTVVAGSTKIGRYCQIGGLSAITGHVEICDKVVLTGMNMVTSGINEPGIYSSGLPHSKNKEWRRTIAHLRNIGDMNKRIKAIEAELKSQE</sequence>
<dbReference type="NCBIfam" id="NF002060">
    <property type="entry name" value="PRK00892.1"/>
    <property type="match status" value="1"/>
</dbReference>
<keyword evidence="5 7" id="KW-0443">Lipid metabolism</keyword>
<evidence type="ECO:0000256" key="7">
    <source>
        <dbReference type="HAMAP-Rule" id="MF_00523"/>
    </source>
</evidence>
<dbReference type="PANTHER" id="PTHR43378:SF2">
    <property type="entry name" value="UDP-3-O-ACYLGLUCOSAMINE N-ACYLTRANSFERASE 1, MITOCHONDRIAL-RELATED"/>
    <property type="match status" value="1"/>
</dbReference>
<feature type="active site" description="Proton acceptor" evidence="7">
    <location>
        <position position="239"/>
    </location>
</feature>
<evidence type="ECO:0000259" key="9">
    <source>
        <dbReference type="Pfam" id="PF25087"/>
    </source>
</evidence>
<comment type="function">
    <text evidence="7">Catalyzes the N-acylation of UDP-3-O-acylglucosamine using 3-hydroxyacyl-ACP as the acyl donor. Is involved in the biosynthesis of lipid A, a phosphorylated glycolipid that anchors the lipopolysaccharide to the outer membrane of the cell.</text>
</comment>
<comment type="catalytic activity">
    <reaction evidence="7">
        <text>a UDP-3-O-[(3R)-3-hydroxyacyl]-alpha-D-glucosamine + a (3R)-hydroxyacyl-[ACP] = a UDP-2-N,3-O-bis[(3R)-3-hydroxyacyl]-alpha-D-glucosamine + holo-[ACP] + H(+)</text>
        <dbReference type="Rhea" id="RHEA:53836"/>
        <dbReference type="Rhea" id="RHEA-COMP:9685"/>
        <dbReference type="Rhea" id="RHEA-COMP:9945"/>
        <dbReference type="ChEBI" id="CHEBI:15378"/>
        <dbReference type="ChEBI" id="CHEBI:64479"/>
        <dbReference type="ChEBI" id="CHEBI:78827"/>
        <dbReference type="ChEBI" id="CHEBI:137740"/>
        <dbReference type="ChEBI" id="CHEBI:137748"/>
        <dbReference type="EC" id="2.3.1.191"/>
    </reaction>
</comment>
<dbReference type="InterPro" id="IPR001451">
    <property type="entry name" value="Hexapep"/>
</dbReference>
<dbReference type="EMBL" id="JBCGCU010000003">
    <property type="protein sequence ID" value="MEM0514647.1"/>
    <property type="molecule type" value="Genomic_DNA"/>
</dbReference>
<dbReference type="InterPro" id="IPR011004">
    <property type="entry name" value="Trimer_LpxA-like_sf"/>
</dbReference>
<dbReference type="NCBIfam" id="TIGR01853">
    <property type="entry name" value="lipid_A_lpxD"/>
    <property type="match status" value="1"/>
</dbReference>
<gene>
    <name evidence="7 10" type="primary">lpxD</name>
    <name evidence="10" type="ORF">WCN91_04220</name>
</gene>
<evidence type="ECO:0000313" key="10">
    <source>
        <dbReference type="EMBL" id="MEM0514647.1"/>
    </source>
</evidence>
<dbReference type="PROSITE" id="PS00101">
    <property type="entry name" value="HEXAPEP_TRANSFERASES"/>
    <property type="match status" value="1"/>
</dbReference>
<dbReference type="HAMAP" id="MF_00523">
    <property type="entry name" value="LpxD"/>
    <property type="match status" value="1"/>
</dbReference>
<evidence type="ECO:0000256" key="3">
    <source>
        <dbReference type="ARBA" id="ARBA00022679"/>
    </source>
</evidence>
<evidence type="ECO:0000256" key="6">
    <source>
        <dbReference type="ARBA" id="ARBA00023315"/>
    </source>
</evidence>
<dbReference type="Gene3D" id="1.20.5.170">
    <property type="match status" value="1"/>
</dbReference>
<dbReference type="InterPro" id="IPR020573">
    <property type="entry name" value="UDP_GlcNAc_AcTrfase_non-rep"/>
</dbReference>
<dbReference type="InterPro" id="IPR056729">
    <property type="entry name" value="GMPPB_C"/>
</dbReference>
<dbReference type="PANTHER" id="PTHR43378">
    <property type="entry name" value="UDP-3-O-ACYLGLUCOSAMINE N-ACYLTRANSFERASE"/>
    <property type="match status" value="1"/>
</dbReference>
<keyword evidence="3 7" id="KW-0808">Transferase</keyword>
<dbReference type="InterPro" id="IPR018357">
    <property type="entry name" value="Hexapep_transf_CS"/>
</dbReference>
<comment type="similarity">
    <text evidence="7">Belongs to the transferase hexapeptide repeat family. LpxD subfamily.</text>
</comment>
<comment type="subunit">
    <text evidence="7">Homotrimer.</text>
</comment>
<evidence type="ECO:0000256" key="2">
    <source>
        <dbReference type="ARBA" id="ARBA00022556"/>
    </source>
</evidence>
<dbReference type="Pfam" id="PF00132">
    <property type="entry name" value="Hexapep"/>
    <property type="match status" value="1"/>
</dbReference>
<dbReference type="Gene3D" id="3.40.1390.10">
    <property type="entry name" value="MurE/MurF, N-terminal domain"/>
    <property type="match status" value="1"/>
</dbReference>
<reference evidence="10 11" key="1">
    <citation type="submission" date="2024-03" db="EMBL/GenBank/DDBJ databases">
        <title>Pseudoalteromonas qingdaonensis sp. nov., isolated from the intestines of marine benthic organisms.</title>
        <authorList>
            <person name="Lin X."/>
            <person name="Fang S."/>
            <person name="Hu X."/>
        </authorList>
    </citation>
    <scope>NUCLEOTIDE SEQUENCE [LARGE SCALE GENOMIC DNA]</scope>
    <source>
        <strain evidence="10 11">YIC-827</strain>
    </source>
</reference>
<evidence type="ECO:0000256" key="5">
    <source>
        <dbReference type="ARBA" id="ARBA00023098"/>
    </source>
</evidence>